<dbReference type="AlphaFoldDB" id="A0A501PTG5"/>
<dbReference type="EMBL" id="VFIY01000003">
    <property type="protein sequence ID" value="TPD63820.1"/>
    <property type="molecule type" value="Genomic_DNA"/>
</dbReference>
<proteinExistence type="predicted"/>
<accession>A0A501PTG5</accession>
<name>A0A501PTG5_9PROT</name>
<evidence type="ECO:0000259" key="1">
    <source>
        <dbReference type="PROSITE" id="PS51819"/>
    </source>
</evidence>
<gene>
    <name evidence="2" type="ORF">FIV46_00165</name>
</gene>
<dbReference type="PROSITE" id="PS51819">
    <property type="entry name" value="VOC"/>
    <property type="match status" value="1"/>
</dbReference>
<reference evidence="3" key="1">
    <citation type="submission" date="2019-06" db="EMBL/GenBank/DDBJ databases">
        <title>The complete genome of Emcibacter congregatus ZYLT.</title>
        <authorList>
            <person name="Zhao Z."/>
        </authorList>
    </citation>
    <scope>NUCLEOTIDE SEQUENCE [LARGE SCALE GENOMIC DNA]</scope>
    <source>
        <strain evidence="3">MCCC 1A06723</strain>
    </source>
</reference>
<feature type="domain" description="VOC" evidence="1">
    <location>
        <begin position="152"/>
        <end position="276"/>
    </location>
</feature>
<dbReference type="Proteomes" id="UP000319148">
    <property type="component" value="Unassembled WGS sequence"/>
</dbReference>
<dbReference type="InterPro" id="IPR029068">
    <property type="entry name" value="Glyas_Bleomycin-R_OHBP_Dase"/>
</dbReference>
<evidence type="ECO:0000313" key="2">
    <source>
        <dbReference type="EMBL" id="TPD63820.1"/>
    </source>
</evidence>
<evidence type="ECO:0000313" key="3">
    <source>
        <dbReference type="Proteomes" id="UP000319148"/>
    </source>
</evidence>
<dbReference type="SUPFAM" id="SSF54593">
    <property type="entry name" value="Glyoxalase/Bleomycin resistance protein/Dihydroxybiphenyl dioxygenase"/>
    <property type="match status" value="2"/>
</dbReference>
<dbReference type="Gene3D" id="3.10.180.10">
    <property type="entry name" value="2,3-Dihydroxybiphenyl 1,2-Dioxygenase, domain 1"/>
    <property type="match status" value="1"/>
</dbReference>
<organism evidence="2 3">
    <name type="scientific">Emcibacter nanhaiensis</name>
    <dbReference type="NCBI Taxonomy" id="1505037"/>
    <lineage>
        <taxon>Bacteria</taxon>
        <taxon>Pseudomonadati</taxon>
        <taxon>Pseudomonadota</taxon>
        <taxon>Alphaproteobacteria</taxon>
        <taxon>Emcibacterales</taxon>
        <taxon>Emcibacteraceae</taxon>
        <taxon>Emcibacter</taxon>
    </lineage>
</organism>
<keyword evidence="3" id="KW-1185">Reference proteome</keyword>
<sequence length="334" mass="37650">MPITGIAEIIYGVEDFDTCVEFFEDYGLSRLESGSDHALFSVISGQQIRVYPLGDDRVPKSELMGPGVQECIWAVPRQQDLDGLVADLSRDHEVTIDETGTAHFVTSFGQAIGLRVFQPLPYTCCPAPTNAPGIINRMNVPRKWLSRAIPKTISHCVWTFLDVNEAFDFYSQRLGFRMSDIQKGVGIYIRAGRSTNHHNIMLADADQVLFGFDGKFRFHHVNFGVEDLDEIMAGKNYMTRKGYGDNGWGFGRHRVSSELFLYMPSPAGGEVEYGADCDQVDGNWRPRVWGAAFAAFTFIHDMPDWLKEHEPEWDVSYVTPETARYVPIKETTEG</sequence>
<comment type="caution">
    <text evidence="2">The sequence shown here is derived from an EMBL/GenBank/DDBJ whole genome shotgun (WGS) entry which is preliminary data.</text>
</comment>
<protein>
    <recommendedName>
        <fullName evidence="1">VOC domain-containing protein</fullName>
    </recommendedName>
</protein>
<dbReference type="Pfam" id="PF00903">
    <property type="entry name" value="Glyoxalase"/>
    <property type="match status" value="1"/>
</dbReference>
<dbReference type="OrthoDB" id="9803142at2"/>
<dbReference type="InterPro" id="IPR037523">
    <property type="entry name" value="VOC_core"/>
</dbReference>
<dbReference type="InterPro" id="IPR004360">
    <property type="entry name" value="Glyas_Fos-R_dOase_dom"/>
</dbReference>